<comment type="similarity">
    <text evidence="2">Belongs to the GET4 family.</text>
</comment>
<reference evidence="5" key="1">
    <citation type="submission" date="2025-08" db="UniProtKB">
        <authorList>
            <consortium name="Ensembl"/>
        </authorList>
    </citation>
    <scope>IDENTIFICATION</scope>
</reference>
<evidence type="ECO:0000313" key="5">
    <source>
        <dbReference type="Ensembl" id="ENSSCAP00000017553.1"/>
    </source>
</evidence>
<organism evidence="5 6">
    <name type="scientific">Serinus canaria</name>
    <name type="common">Island canary</name>
    <name type="synonym">Fringilla canaria</name>
    <dbReference type="NCBI Taxonomy" id="9135"/>
    <lineage>
        <taxon>Eukaryota</taxon>
        <taxon>Metazoa</taxon>
        <taxon>Chordata</taxon>
        <taxon>Craniata</taxon>
        <taxon>Vertebrata</taxon>
        <taxon>Euteleostomi</taxon>
        <taxon>Archelosauria</taxon>
        <taxon>Archosauria</taxon>
        <taxon>Dinosauria</taxon>
        <taxon>Saurischia</taxon>
        <taxon>Theropoda</taxon>
        <taxon>Coelurosauria</taxon>
        <taxon>Aves</taxon>
        <taxon>Neognathae</taxon>
        <taxon>Neoaves</taxon>
        <taxon>Telluraves</taxon>
        <taxon>Australaves</taxon>
        <taxon>Passeriformes</taxon>
        <taxon>Passeroidea</taxon>
        <taxon>Fringillidae</taxon>
        <taxon>Carduelinae</taxon>
        <taxon>Serinus</taxon>
    </lineage>
</organism>
<accession>A0A8C9NFY1</accession>
<dbReference type="GeneTree" id="ENSGT00390000015750"/>
<dbReference type="GO" id="GO:0071818">
    <property type="term" value="C:BAT3 complex"/>
    <property type="evidence" value="ECO:0007669"/>
    <property type="project" value="TreeGrafter"/>
</dbReference>
<dbReference type="OMA" id="ADPLECH"/>
<dbReference type="FunFam" id="1.25.40.10:FF:000060">
    <property type="entry name" value="Golgi to ER traffic protein 4 homolog"/>
    <property type="match status" value="1"/>
</dbReference>
<dbReference type="InterPro" id="IPR011990">
    <property type="entry name" value="TPR-like_helical_dom_sf"/>
</dbReference>
<reference evidence="5" key="2">
    <citation type="submission" date="2025-09" db="UniProtKB">
        <authorList>
            <consortium name="Ensembl"/>
        </authorList>
    </citation>
    <scope>IDENTIFICATION</scope>
</reference>
<dbReference type="GO" id="GO:0045048">
    <property type="term" value="P:protein insertion into ER membrane"/>
    <property type="evidence" value="ECO:0007669"/>
    <property type="project" value="InterPro"/>
</dbReference>
<sequence>DWQGAHQWARHLKITNVFGGLLFFSHNQQNSATDQSKLVLESLEKSDAKVAEDLLENLDKLFSLMEPNSPERVAFISRALKWSSKEQNCSESWYHLHSIDGQGCVNMLVEYSLSCRYRSEMDIFVAQAILQFLCLKNETSASVVSTTYTQKQPSIQKGQLFLHPLLNFIWFLLLAVHGEKLTVQTVLYPLYNEYLDRIGQLFFGVLPKQTSSYRGLVIATFPSLADPLECHTVAQAISCPAHLENFYQ</sequence>
<comment type="subcellular location">
    <subcellularLocation>
        <location evidence="1">Cytoplasm</location>
        <location evidence="1">Cytosol</location>
    </subcellularLocation>
</comment>
<dbReference type="Proteomes" id="UP000694409">
    <property type="component" value="Unassembled WGS sequence"/>
</dbReference>
<evidence type="ECO:0000313" key="6">
    <source>
        <dbReference type="Proteomes" id="UP000694409"/>
    </source>
</evidence>
<evidence type="ECO:0000256" key="3">
    <source>
        <dbReference type="ARBA" id="ARBA00022448"/>
    </source>
</evidence>
<evidence type="ECO:0000256" key="1">
    <source>
        <dbReference type="ARBA" id="ARBA00004514"/>
    </source>
</evidence>
<protein>
    <submittedName>
        <fullName evidence="5">Uncharacterized protein</fullName>
    </submittedName>
</protein>
<proteinExistence type="inferred from homology"/>
<dbReference type="PANTHER" id="PTHR12875">
    <property type="entry name" value="GOLGI TO ER TRAFFIC PROTEIN 4 HOMOLOG"/>
    <property type="match status" value="1"/>
</dbReference>
<evidence type="ECO:0000256" key="4">
    <source>
        <dbReference type="ARBA" id="ARBA00022490"/>
    </source>
</evidence>
<dbReference type="PANTHER" id="PTHR12875:SF0">
    <property type="entry name" value="GOLGI TO ER TRAFFIC PROTEIN 4 HOMOLOG"/>
    <property type="match status" value="1"/>
</dbReference>
<dbReference type="InterPro" id="IPR007317">
    <property type="entry name" value="GET4"/>
</dbReference>
<name>A0A8C9NFY1_SERCA</name>
<dbReference type="Pfam" id="PF04190">
    <property type="entry name" value="GET4"/>
    <property type="match status" value="1"/>
</dbReference>
<keyword evidence="4" id="KW-0963">Cytoplasm</keyword>
<dbReference type="Ensembl" id="ENSSCAT00000019654.1">
    <property type="protein sequence ID" value="ENSSCAP00000017553.1"/>
    <property type="gene ID" value="ENSSCAG00000012736.1"/>
</dbReference>
<dbReference type="Gene3D" id="1.25.40.10">
    <property type="entry name" value="Tetratricopeptide repeat domain"/>
    <property type="match status" value="1"/>
</dbReference>
<evidence type="ECO:0000256" key="2">
    <source>
        <dbReference type="ARBA" id="ARBA00005351"/>
    </source>
</evidence>
<keyword evidence="6" id="KW-1185">Reference proteome</keyword>
<dbReference type="AlphaFoldDB" id="A0A8C9NFY1"/>
<keyword evidence="3" id="KW-0813">Transport</keyword>